<organism evidence="1 2">
    <name type="scientific">Symbiodinium necroappetens</name>
    <dbReference type="NCBI Taxonomy" id="1628268"/>
    <lineage>
        <taxon>Eukaryota</taxon>
        <taxon>Sar</taxon>
        <taxon>Alveolata</taxon>
        <taxon>Dinophyceae</taxon>
        <taxon>Suessiales</taxon>
        <taxon>Symbiodiniaceae</taxon>
        <taxon>Symbiodinium</taxon>
    </lineage>
</organism>
<evidence type="ECO:0000313" key="2">
    <source>
        <dbReference type="Proteomes" id="UP000601435"/>
    </source>
</evidence>
<proteinExistence type="predicted"/>
<name>A0A812LAD5_9DINO</name>
<reference evidence="1" key="1">
    <citation type="submission" date="2021-02" db="EMBL/GenBank/DDBJ databases">
        <authorList>
            <person name="Dougan E. K."/>
            <person name="Rhodes N."/>
            <person name="Thang M."/>
            <person name="Chan C."/>
        </authorList>
    </citation>
    <scope>NUCLEOTIDE SEQUENCE</scope>
</reference>
<comment type="caution">
    <text evidence="1">The sequence shown here is derived from an EMBL/GenBank/DDBJ whole genome shotgun (WGS) entry which is preliminary data.</text>
</comment>
<dbReference type="Proteomes" id="UP000601435">
    <property type="component" value="Unassembled WGS sequence"/>
</dbReference>
<feature type="non-terminal residue" evidence="1">
    <location>
        <position position="1"/>
    </location>
</feature>
<gene>
    <name evidence="1" type="primary">NaCP60E</name>
    <name evidence="1" type="ORF">SNEC2469_LOCUS4591</name>
</gene>
<feature type="non-terminal residue" evidence="1">
    <location>
        <position position="255"/>
    </location>
</feature>
<accession>A0A812LAD5</accession>
<dbReference type="OrthoDB" id="10557929at2759"/>
<dbReference type="EMBL" id="CAJNJA010009133">
    <property type="protein sequence ID" value="CAE7243528.1"/>
    <property type="molecule type" value="Genomic_DNA"/>
</dbReference>
<dbReference type="AlphaFoldDB" id="A0A812LAD5"/>
<keyword evidence="2" id="KW-1185">Reference proteome</keyword>
<evidence type="ECO:0000313" key="1">
    <source>
        <dbReference type="EMBL" id="CAE7243528.1"/>
    </source>
</evidence>
<protein>
    <submittedName>
        <fullName evidence="1">NaCP60E protein</fullName>
    </submittedName>
</protein>
<sequence>DITVEKGGFTVKFGGGLCVLVGQEVPTQFFNVCSFFPKTQKKKVEEDMQEKSDVKEVIRESLVMQLSRYELERAKGKGKATAGKARSAIKEGKSCRIMYHFADDLPFYTVPGLEARALRLLGHKDFKDLKNGKHFTGDDFSDEESTEEVFAVLFTQAVYDYNSDNNITAIAELDEVFCQSAIESAQNDHAMVVQSMIDNKTAHLTKIKALFSEIGAEESGVLTIGVFEEKIKTPAVRQYFEALGLDVWDAWPGRR</sequence>